<dbReference type="PANTHER" id="PTHR33710">
    <property type="entry name" value="BNAC02G09200D PROTEIN"/>
    <property type="match status" value="1"/>
</dbReference>
<sequence>MNEQAFIDMVFSGSRFTWKRGRVERNFVAKRLDRVLCNAHARLKWQEAVVKHLPYLSSDHVPLYVQLDPGLVGDPKRRPFRFEAAWLKHPGFKELLANSWNGEMETPRALESLKEKLRKWNREVFGDIQRRKEGLLTEIKSVQDILEMTQTDDLPVKEEKLLREFDVILEQEEILWFEKSREKWIALGDRNTKYYHTTTVVRRRRNRIETLKDDDGRWITKPEELEKIAIEYYRRLYSMEDVDPVVDKLNIEGFTQLTREELTELNKLNMGYTWHGREGSRSCCWKWTQR</sequence>
<gene>
    <name evidence="1" type="ORF">GA_TR2951_c0_g1_i1_g.9318</name>
</gene>
<name>A0A1J3D4G4_NOCCA</name>
<dbReference type="InterPro" id="IPR036691">
    <property type="entry name" value="Endo/exonu/phosph_ase_sf"/>
</dbReference>
<evidence type="ECO:0000313" key="1">
    <source>
        <dbReference type="EMBL" id="JAU13983.1"/>
    </source>
</evidence>
<organism evidence="1">
    <name type="scientific">Noccaea caerulescens</name>
    <name type="common">Alpine penny-cress</name>
    <name type="synonym">Thlaspi caerulescens</name>
    <dbReference type="NCBI Taxonomy" id="107243"/>
    <lineage>
        <taxon>Eukaryota</taxon>
        <taxon>Viridiplantae</taxon>
        <taxon>Streptophyta</taxon>
        <taxon>Embryophyta</taxon>
        <taxon>Tracheophyta</taxon>
        <taxon>Spermatophyta</taxon>
        <taxon>Magnoliopsida</taxon>
        <taxon>eudicotyledons</taxon>
        <taxon>Gunneridae</taxon>
        <taxon>Pentapetalae</taxon>
        <taxon>rosids</taxon>
        <taxon>malvids</taxon>
        <taxon>Brassicales</taxon>
        <taxon>Brassicaceae</taxon>
        <taxon>Coluteocarpeae</taxon>
        <taxon>Noccaea</taxon>
    </lineage>
</organism>
<dbReference type="PANTHER" id="PTHR33710:SF77">
    <property type="entry name" value="DNASE I-LIKE SUPERFAMILY PROTEIN"/>
    <property type="match status" value="1"/>
</dbReference>
<dbReference type="EMBL" id="GEVI01018337">
    <property type="protein sequence ID" value="JAU13983.1"/>
    <property type="molecule type" value="Transcribed_RNA"/>
</dbReference>
<dbReference type="SUPFAM" id="SSF56219">
    <property type="entry name" value="DNase I-like"/>
    <property type="match status" value="1"/>
</dbReference>
<accession>A0A1J3D4G4</accession>
<proteinExistence type="predicted"/>
<reference evidence="1" key="1">
    <citation type="submission" date="2016-07" db="EMBL/GenBank/DDBJ databases">
        <title>De novo transcriptome assembly of four accessions of the metal hyperaccumulator plant Noccaea caerulescens.</title>
        <authorList>
            <person name="Blande D."/>
            <person name="Halimaa P."/>
            <person name="Tervahauta A.I."/>
            <person name="Aarts M.G."/>
            <person name="Karenlampi S.O."/>
        </authorList>
    </citation>
    <scope>NUCLEOTIDE SEQUENCE</scope>
</reference>
<protein>
    <submittedName>
        <fullName evidence="1">Uncharacterized protein</fullName>
    </submittedName>
</protein>
<dbReference type="AlphaFoldDB" id="A0A1J3D4G4"/>